<name>A0A7W5P7U4_9ACTN</name>
<dbReference type="Proteomes" id="UP000565572">
    <property type="component" value="Unassembled WGS sequence"/>
</dbReference>
<keyword evidence="1" id="KW-1133">Transmembrane helix</keyword>
<protein>
    <submittedName>
        <fullName evidence="2">Uncharacterized protein</fullName>
    </submittedName>
</protein>
<feature type="transmembrane region" description="Helical" evidence="1">
    <location>
        <begin position="64"/>
        <end position="85"/>
    </location>
</feature>
<organism evidence="2 3">
    <name type="scientific">Microlunatus antarcticus</name>
    <dbReference type="NCBI Taxonomy" id="53388"/>
    <lineage>
        <taxon>Bacteria</taxon>
        <taxon>Bacillati</taxon>
        <taxon>Actinomycetota</taxon>
        <taxon>Actinomycetes</taxon>
        <taxon>Propionibacteriales</taxon>
        <taxon>Propionibacteriaceae</taxon>
        <taxon>Microlunatus</taxon>
    </lineage>
</organism>
<feature type="transmembrane region" description="Helical" evidence="1">
    <location>
        <begin position="161"/>
        <end position="181"/>
    </location>
</feature>
<accession>A0A7W5P7U4</accession>
<feature type="transmembrane region" description="Helical" evidence="1">
    <location>
        <begin position="97"/>
        <end position="118"/>
    </location>
</feature>
<feature type="transmembrane region" description="Helical" evidence="1">
    <location>
        <begin position="201"/>
        <end position="220"/>
    </location>
</feature>
<evidence type="ECO:0000313" key="3">
    <source>
        <dbReference type="Proteomes" id="UP000565572"/>
    </source>
</evidence>
<evidence type="ECO:0000313" key="2">
    <source>
        <dbReference type="EMBL" id="MBB3327919.1"/>
    </source>
</evidence>
<dbReference type="EMBL" id="JACHZG010000001">
    <property type="protein sequence ID" value="MBB3327919.1"/>
    <property type="molecule type" value="Genomic_DNA"/>
</dbReference>
<reference evidence="2 3" key="1">
    <citation type="submission" date="2020-08" db="EMBL/GenBank/DDBJ databases">
        <title>Sequencing the genomes of 1000 actinobacteria strains.</title>
        <authorList>
            <person name="Klenk H.-P."/>
        </authorList>
    </citation>
    <scope>NUCLEOTIDE SEQUENCE [LARGE SCALE GENOMIC DNA]</scope>
    <source>
        <strain evidence="2 3">DSM 11053</strain>
    </source>
</reference>
<dbReference type="AlphaFoldDB" id="A0A7W5P7U4"/>
<gene>
    <name evidence="2" type="ORF">FHX39_002863</name>
</gene>
<feature type="transmembrane region" description="Helical" evidence="1">
    <location>
        <begin position="130"/>
        <end position="149"/>
    </location>
</feature>
<dbReference type="RefSeq" id="WP_183339455.1">
    <property type="nucleotide sequence ID" value="NZ_JACHZG010000001.1"/>
</dbReference>
<proteinExistence type="predicted"/>
<keyword evidence="3" id="KW-1185">Reference proteome</keyword>
<sequence length="237" mass="25339">MISRARNAWLLAGVLLLVAGALTAVSYVAHWSPCFDGGVRSDLCSHRRDTWLTPPYMADPPDRVPWVVGPVAIASLLAGLAWPVAMMALPLRRAGRVVGTLLALQAVSIGVWSVVSAFTPLIDPEMDISGLWYVGGELLAVALALGMVLSSVDEEKIPLRLVWPVIALVGTTTFGLVRWMAELVVFHGHLGDGYPRPGAGFGMAATLLLCGAALVVRSRLRDRAPSTERRTRATAQP</sequence>
<keyword evidence="1" id="KW-0472">Membrane</keyword>
<evidence type="ECO:0000256" key="1">
    <source>
        <dbReference type="SAM" id="Phobius"/>
    </source>
</evidence>
<comment type="caution">
    <text evidence="2">The sequence shown here is derived from an EMBL/GenBank/DDBJ whole genome shotgun (WGS) entry which is preliminary data.</text>
</comment>
<keyword evidence="1" id="KW-0812">Transmembrane</keyword>